<dbReference type="SMART" id="SM01350">
    <property type="entry name" value="6PGD"/>
    <property type="match status" value="1"/>
</dbReference>
<name>A0A1F7J837_9BACT</name>
<evidence type="ECO:0000256" key="3">
    <source>
        <dbReference type="ARBA" id="ARBA00023064"/>
    </source>
</evidence>
<feature type="domain" description="ApaG" evidence="4">
    <location>
        <begin position="1"/>
        <end position="115"/>
    </location>
</feature>
<dbReference type="Gene3D" id="1.10.1040.10">
    <property type="entry name" value="N-(1-d-carboxylethyl)-l-norvaline Dehydrogenase, domain 2"/>
    <property type="match status" value="1"/>
</dbReference>
<evidence type="ECO:0000313" key="5">
    <source>
        <dbReference type="EMBL" id="OGK51768.1"/>
    </source>
</evidence>
<dbReference type="InterPro" id="IPR013328">
    <property type="entry name" value="6PGD_dom2"/>
</dbReference>
<protein>
    <submittedName>
        <fullName evidence="5">6-phosphogluconate dehydrogenase (Decarboxylating)</fullName>
    </submittedName>
</protein>
<evidence type="ECO:0000256" key="1">
    <source>
        <dbReference type="ARBA" id="ARBA00008419"/>
    </source>
</evidence>
<dbReference type="InterPro" id="IPR004849">
    <property type="entry name" value="6DGDH_YqeC"/>
</dbReference>
<dbReference type="PANTHER" id="PTHR11811">
    <property type="entry name" value="6-PHOSPHOGLUCONATE DEHYDROGENASE"/>
    <property type="match status" value="1"/>
</dbReference>
<dbReference type="GO" id="GO:0050661">
    <property type="term" value="F:NADP binding"/>
    <property type="evidence" value="ECO:0007669"/>
    <property type="project" value="InterPro"/>
</dbReference>
<reference evidence="5 6" key="1">
    <citation type="journal article" date="2016" name="Nat. Commun.">
        <title>Thousands of microbial genomes shed light on interconnected biogeochemical processes in an aquifer system.</title>
        <authorList>
            <person name="Anantharaman K."/>
            <person name="Brown C.T."/>
            <person name="Hug L.A."/>
            <person name="Sharon I."/>
            <person name="Castelle C.J."/>
            <person name="Probst A.J."/>
            <person name="Thomas B.C."/>
            <person name="Singh A."/>
            <person name="Wilkins M.J."/>
            <person name="Karaoz U."/>
            <person name="Brodie E.L."/>
            <person name="Williams K.H."/>
            <person name="Hubbard S.S."/>
            <person name="Banfield J.F."/>
        </authorList>
    </citation>
    <scope>NUCLEOTIDE SEQUENCE [LARGE SCALE GENOMIC DNA]</scope>
</reference>
<dbReference type="Pfam" id="PF00393">
    <property type="entry name" value="6PGD"/>
    <property type="match status" value="1"/>
</dbReference>
<dbReference type="SUPFAM" id="SSF48179">
    <property type="entry name" value="6-phosphogluconate dehydrogenase C-terminal domain-like"/>
    <property type="match status" value="1"/>
</dbReference>
<sequence length="301" mass="32393">MHKQIGLVGLGKMGGNLSQQLLRKSWEVIGYNRSCEKTDVLAGLGLKPAYSYDELIAHLSPPRLVWLMLPASEVDDALGELLGRLSRGDIIVEAGNSFYKATARRYDLISPKGVHFIDVGVSGGPDSMLNGTCLVVGGDQEMFTYLEPLYRDVTVEGGYHFFPGRGAGHFVKMLHNGIEYGMMQAIAEGLAVAKASPYGVKASDVAHVLNSGSILQSSLLTYLCKGFEQWGEELDTVSGSVEQTGEGEWTVEAAKELGLDVPVLEDAVAFRKASQSTPSYTGKMLSAMRGQFGGHVVATKK</sequence>
<dbReference type="GO" id="GO:0004616">
    <property type="term" value="F:phosphogluconate dehydrogenase (decarboxylating) activity"/>
    <property type="evidence" value="ECO:0007669"/>
    <property type="project" value="InterPro"/>
</dbReference>
<dbReference type="Pfam" id="PF03446">
    <property type="entry name" value="NAD_binding_2"/>
    <property type="match status" value="1"/>
</dbReference>
<dbReference type="SUPFAM" id="SSF51735">
    <property type="entry name" value="NAD(P)-binding Rossmann-fold domains"/>
    <property type="match status" value="1"/>
</dbReference>
<dbReference type="InterPro" id="IPR008927">
    <property type="entry name" value="6-PGluconate_DH-like_C_sf"/>
</dbReference>
<accession>A0A1F7J837</accession>
<evidence type="ECO:0000313" key="6">
    <source>
        <dbReference type="Proteomes" id="UP000178914"/>
    </source>
</evidence>
<comment type="caution">
    <text evidence="5">The sequence shown here is derived from an EMBL/GenBank/DDBJ whole genome shotgun (WGS) entry which is preliminary data.</text>
</comment>
<keyword evidence="2" id="KW-0560">Oxidoreductase</keyword>
<evidence type="ECO:0000256" key="2">
    <source>
        <dbReference type="ARBA" id="ARBA00023002"/>
    </source>
</evidence>
<dbReference type="NCBIfam" id="TIGR00872">
    <property type="entry name" value="gnd_rel"/>
    <property type="match status" value="1"/>
</dbReference>
<gene>
    <name evidence="5" type="ORF">A3B02_02470</name>
</gene>
<dbReference type="InterPro" id="IPR007474">
    <property type="entry name" value="ApaG_domain"/>
</dbReference>
<dbReference type="PROSITE" id="PS51087">
    <property type="entry name" value="APAG"/>
    <property type="match status" value="1"/>
</dbReference>
<dbReference type="GO" id="GO:0019521">
    <property type="term" value="P:D-gluconate metabolic process"/>
    <property type="evidence" value="ECO:0007669"/>
    <property type="project" value="UniProtKB-KW"/>
</dbReference>
<dbReference type="NCBIfam" id="NF007161">
    <property type="entry name" value="PRK09599.1"/>
    <property type="match status" value="1"/>
</dbReference>
<evidence type="ECO:0000259" key="4">
    <source>
        <dbReference type="PROSITE" id="PS51087"/>
    </source>
</evidence>
<proteinExistence type="inferred from homology"/>
<dbReference type="EMBL" id="MGAS01000018">
    <property type="protein sequence ID" value="OGK51768.1"/>
    <property type="molecule type" value="Genomic_DNA"/>
</dbReference>
<keyword evidence="3" id="KW-0311">Gluconate utilization</keyword>
<comment type="similarity">
    <text evidence="1">Belongs to the 6-phosphogluconate dehydrogenase family.</text>
</comment>
<dbReference type="AlphaFoldDB" id="A0A1F7J837"/>
<dbReference type="InterPro" id="IPR006183">
    <property type="entry name" value="Pgluconate_DH"/>
</dbReference>
<dbReference type="Proteomes" id="UP000178914">
    <property type="component" value="Unassembled WGS sequence"/>
</dbReference>
<dbReference type="InterPro" id="IPR006114">
    <property type="entry name" value="6PGDH_C"/>
</dbReference>
<dbReference type="STRING" id="1802068.A3B02_02470"/>
<dbReference type="InterPro" id="IPR006115">
    <property type="entry name" value="6PGDH_NADP-bd"/>
</dbReference>
<dbReference type="InterPro" id="IPR036291">
    <property type="entry name" value="NAD(P)-bd_dom_sf"/>
</dbReference>
<dbReference type="GO" id="GO:0006098">
    <property type="term" value="P:pentose-phosphate shunt"/>
    <property type="evidence" value="ECO:0007669"/>
    <property type="project" value="InterPro"/>
</dbReference>
<dbReference type="PRINTS" id="PR00076">
    <property type="entry name" value="6PGDHDRGNASE"/>
</dbReference>
<organism evidence="5 6">
    <name type="scientific">Candidatus Roizmanbacteria bacterium RIFCSPLOWO2_01_FULL_42_14</name>
    <dbReference type="NCBI Taxonomy" id="1802068"/>
    <lineage>
        <taxon>Bacteria</taxon>
        <taxon>Candidatus Roizmaniibacteriota</taxon>
    </lineage>
</organism>
<dbReference type="Gene3D" id="3.40.50.720">
    <property type="entry name" value="NAD(P)-binding Rossmann-like Domain"/>
    <property type="match status" value="1"/>
</dbReference>